<feature type="non-terminal residue" evidence="1">
    <location>
        <position position="1"/>
    </location>
</feature>
<evidence type="ECO:0000313" key="1">
    <source>
        <dbReference type="EMBL" id="MCI97720.1"/>
    </source>
</evidence>
<dbReference type="AlphaFoldDB" id="A0A392WJ45"/>
<name>A0A392WJ45_9FABA</name>
<sequence length="37" mass="3953">LAKVHTDDNGSDMMNKALPREKFEACCDIAGLAISST</sequence>
<accession>A0A392WJ45</accession>
<organism evidence="1 2">
    <name type="scientific">Trifolium medium</name>
    <dbReference type="NCBI Taxonomy" id="97028"/>
    <lineage>
        <taxon>Eukaryota</taxon>
        <taxon>Viridiplantae</taxon>
        <taxon>Streptophyta</taxon>
        <taxon>Embryophyta</taxon>
        <taxon>Tracheophyta</taxon>
        <taxon>Spermatophyta</taxon>
        <taxon>Magnoliopsida</taxon>
        <taxon>eudicotyledons</taxon>
        <taxon>Gunneridae</taxon>
        <taxon>Pentapetalae</taxon>
        <taxon>rosids</taxon>
        <taxon>fabids</taxon>
        <taxon>Fabales</taxon>
        <taxon>Fabaceae</taxon>
        <taxon>Papilionoideae</taxon>
        <taxon>50 kb inversion clade</taxon>
        <taxon>NPAAA clade</taxon>
        <taxon>Hologalegina</taxon>
        <taxon>IRL clade</taxon>
        <taxon>Trifolieae</taxon>
        <taxon>Trifolium</taxon>
    </lineage>
</organism>
<protein>
    <submittedName>
        <fullName evidence="1">Uncharacterized protein</fullName>
    </submittedName>
</protein>
<reference evidence="1 2" key="1">
    <citation type="journal article" date="2018" name="Front. Plant Sci.">
        <title>Red Clover (Trifolium pratense) and Zigzag Clover (T. medium) - A Picture of Genomic Similarities and Differences.</title>
        <authorList>
            <person name="Dluhosova J."/>
            <person name="Istvanek J."/>
            <person name="Nedelnik J."/>
            <person name="Repkova J."/>
        </authorList>
    </citation>
    <scope>NUCLEOTIDE SEQUENCE [LARGE SCALE GENOMIC DNA]</scope>
    <source>
        <strain evidence="2">cv. 10/8</strain>
        <tissue evidence="1">Leaf</tissue>
    </source>
</reference>
<dbReference type="EMBL" id="LXQA011452055">
    <property type="protein sequence ID" value="MCI97720.1"/>
    <property type="molecule type" value="Genomic_DNA"/>
</dbReference>
<proteinExistence type="predicted"/>
<keyword evidence="2" id="KW-1185">Reference proteome</keyword>
<evidence type="ECO:0000313" key="2">
    <source>
        <dbReference type="Proteomes" id="UP000265520"/>
    </source>
</evidence>
<dbReference type="Proteomes" id="UP000265520">
    <property type="component" value="Unassembled WGS sequence"/>
</dbReference>
<comment type="caution">
    <text evidence="1">The sequence shown here is derived from an EMBL/GenBank/DDBJ whole genome shotgun (WGS) entry which is preliminary data.</text>
</comment>